<feature type="transmembrane region" description="Helical" evidence="1">
    <location>
        <begin position="225"/>
        <end position="245"/>
    </location>
</feature>
<evidence type="ECO:0000313" key="2">
    <source>
        <dbReference type="EMBL" id="GAI33476.1"/>
    </source>
</evidence>
<keyword evidence="1" id="KW-0472">Membrane</keyword>
<dbReference type="EMBL" id="BARV01029697">
    <property type="protein sequence ID" value="GAI33476.1"/>
    <property type="molecule type" value="Genomic_DNA"/>
</dbReference>
<comment type="caution">
    <text evidence="2">The sequence shown here is derived from an EMBL/GenBank/DDBJ whole genome shotgun (WGS) entry which is preliminary data.</text>
</comment>
<protein>
    <recommendedName>
        <fullName evidence="3">Selenocysteine protein</fullName>
    </recommendedName>
</protein>
<dbReference type="Pfam" id="PF11449">
    <property type="entry name" value="ArsP_2"/>
    <property type="match status" value="1"/>
</dbReference>
<proteinExistence type="predicted"/>
<evidence type="ECO:0000256" key="1">
    <source>
        <dbReference type="SAM" id="Phobius"/>
    </source>
</evidence>
<feature type="transmembrane region" description="Helical" evidence="1">
    <location>
        <begin position="85"/>
        <end position="113"/>
    </location>
</feature>
<dbReference type="InterPro" id="IPR021552">
    <property type="entry name" value="ArsP_2"/>
</dbReference>
<keyword evidence="1" id="KW-0812">Transmembrane</keyword>
<reference evidence="2" key="1">
    <citation type="journal article" date="2014" name="Front. Microbiol.">
        <title>High frequency of phylogenetically diverse reductive dehalogenase-homologous genes in deep subseafloor sedimentary metagenomes.</title>
        <authorList>
            <person name="Kawai M."/>
            <person name="Futagami T."/>
            <person name="Toyoda A."/>
            <person name="Takaki Y."/>
            <person name="Nishi S."/>
            <person name="Hori S."/>
            <person name="Arai W."/>
            <person name="Tsubouchi T."/>
            <person name="Morono Y."/>
            <person name="Uchiyama I."/>
            <person name="Ito T."/>
            <person name="Fujiyama A."/>
            <person name="Inagaki F."/>
            <person name="Takami H."/>
        </authorList>
    </citation>
    <scope>NUCLEOTIDE SEQUENCE</scope>
    <source>
        <strain evidence="2">Expedition CK06-06</strain>
    </source>
</reference>
<feature type="transmembrane region" description="Helical" evidence="1">
    <location>
        <begin position="41"/>
        <end position="65"/>
    </location>
</feature>
<feature type="transmembrane region" description="Helical" evidence="1">
    <location>
        <begin position="160"/>
        <end position="179"/>
    </location>
</feature>
<accession>X1NTF5</accession>
<feature type="non-terminal residue" evidence="2">
    <location>
        <position position="257"/>
    </location>
</feature>
<feature type="transmembrane region" description="Helical" evidence="1">
    <location>
        <begin position="185"/>
        <end position="204"/>
    </location>
</feature>
<name>X1NTF5_9ZZZZ</name>
<feature type="transmembrane region" description="Helical" evidence="1">
    <location>
        <begin position="6"/>
        <end position="29"/>
    </location>
</feature>
<evidence type="ECO:0008006" key="3">
    <source>
        <dbReference type="Google" id="ProtNLM"/>
    </source>
</evidence>
<gene>
    <name evidence="2" type="ORF">S06H3_47292</name>
</gene>
<keyword evidence="1" id="KW-1133">Transmembrane helix</keyword>
<dbReference type="AlphaFoldDB" id="X1NTF5"/>
<sequence>TKHALMITSFVFVMMLLIEYLNVITSGEWQKRVACHTWGQYVLASLLGIIPGCLGPFVVAAMYSHGIVTFGSVVTAMIATSGDEAYIMFAMIPGQALMLTGVLIIVGIAAGILTDVFTGRSFAAPDRCDQKFEIHAQEHCECFSPGKIIRQWKTCSSARGILTFTLMFFILALLSGEVGPSQWDWISITFLTVTSVALFIVATVPDHFLEEHLWEHIAKKHVPHIFLWTLGAMIVMHLLTEQLHLESVIRENNWIVL</sequence>
<organism evidence="2">
    <name type="scientific">marine sediment metagenome</name>
    <dbReference type="NCBI Taxonomy" id="412755"/>
    <lineage>
        <taxon>unclassified sequences</taxon>
        <taxon>metagenomes</taxon>
        <taxon>ecological metagenomes</taxon>
    </lineage>
</organism>
<feature type="non-terminal residue" evidence="2">
    <location>
        <position position="1"/>
    </location>
</feature>